<evidence type="ECO:0000313" key="1">
    <source>
        <dbReference type="EMBL" id="ACI91090.1"/>
    </source>
</evidence>
<dbReference type="KEGG" id="vg:7009179"/>
<dbReference type="EMBL" id="FJ230960">
    <property type="protein sequence ID" value="ACI91090.1"/>
    <property type="molecule type" value="Genomic_DNA"/>
</dbReference>
<name>B6V308_BPSP1</name>
<gene>
    <name evidence="1" type="primary">34.62</name>
    <name evidence="1" type="ORF">SPO1_190</name>
</gene>
<organism evidence="1 2">
    <name type="scientific">Bacillus phage SP01</name>
    <name type="common">Bacteriophage SP01</name>
    <dbReference type="NCBI Taxonomy" id="2884427"/>
    <lineage>
        <taxon>Viruses</taxon>
        <taxon>Duplodnaviria</taxon>
        <taxon>Heunggongvirae</taxon>
        <taxon>Uroviricota</taxon>
        <taxon>Caudoviricetes</taxon>
        <taxon>Herelleviridae</taxon>
        <taxon>Spounavirinae</taxon>
        <taxon>Okubovirus</taxon>
        <taxon>Okubovirus SPO1</taxon>
    </lineage>
</organism>
<sequence>MENKSYLAHTVLEKGMIIYSMDGGGSDINKATMTREHIIDIGPYKELQKIHKDYIDELVKVKPSKKDVEVWIIMEPVTSEGPKSFVDIRDFGRWAVVDWREKWKKEQRMDENDKASE</sequence>
<dbReference type="Proteomes" id="UP000001590">
    <property type="component" value="Segment"/>
</dbReference>
<organismHost>
    <name type="scientific">Bacillus subtilis</name>
    <dbReference type="NCBI Taxonomy" id="1423"/>
</organismHost>
<accession>B6V308</accession>
<evidence type="ECO:0000313" key="2">
    <source>
        <dbReference type="Proteomes" id="UP000001590"/>
    </source>
</evidence>
<protein>
    <submittedName>
        <fullName evidence="1">Gp34.62</fullName>
    </submittedName>
</protein>
<dbReference type="RefSeq" id="YP_002300461.1">
    <property type="nucleotide sequence ID" value="NC_011421.1"/>
</dbReference>
<dbReference type="GeneID" id="7009179"/>
<keyword evidence="2" id="KW-1185">Reference proteome</keyword>
<proteinExistence type="predicted"/>
<reference evidence="1 2" key="1">
    <citation type="journal article" date="2009" name="J. Mol. Biol.">
        <title>The genome of Bacillus subtilis bacteriophage SPO1.</title>
        <authorList>
            <person name="Stewart C.R."/>
            <person name="Casjens S.R."/>
            <person name="Cresawn S.G."/>
            <person name="Houtz J.M."/>
            <person name="Smith A.L."/>
            <person name="Ford M.E."/>
            <person name="Peebles C.L."/>
            <person name="Hatfull G.F."/>
            <person name="Hendrix R.W."/>
            <person name="Huang W.M."/>
            <person name="Pedulla M.L."/>
        </authorList>
    </citation>
    <scope>NUCLEOTIDE SEQUENCE [LARGE SCALE GENOMIC DNA]</scope>
</reference>